<dbReference type="WBParaSite" id="nRc.2.0.1.t10736-RA">
    <property type="protein sequence ID" value="nRc.2.0.1.t10736-RA"/>
    <property type="gene ID" value="nRc.2.0.1.g10736"/>
</dbReference>
<reference evidence="2" key="1">
    <citation type="submission" date="2022-11" db="UniProtKB">
        <authorList>
            <consortium name="WormBaseParasite"/>
        </authorList>
    </citation>
    <scope>IDENTIFICATION</scope>
</reference>
<organism evidence="1 2">
    <name type="scientific">Romanomermis culicivorax</name>
    <name type="common">Nematode worm</name>
    <dbReference type="NCBI Taxonomy" id="13658"/>
    <lineage>
        <taxon>Eukaryota</taxon>
        <taxon>Metazoa</taxon>
        <taxon>Ecdysozoa</taxon>
        <taxon>Nematoda</taxon>
        <taxon>Enoplea</taxon>
        <taxon>Dorylaimia</taxon>
        <taxon>Mermithida</taxon>
        <taxon>Mermithoidea</taxon>
        <taxon>Mermithidae</taxon>
        <taxon>Romanomermis</taxon>
    </lineage>
</organism>
<evidence type="ECO:0000313" key="1">
    <source>
        <dbReference type="Proteomes" id="UP000887565"/>
    </source>
</evidence>
<proteinExistence type="predicted"/>
<evidence type="ECO:0000313" key="2">
    <source>
        <dbReference type="WBParaSite" id="nRc.2.0.1.t10736-RA"/>
    </source>
</evidence>
<accession>A0A915IBV8</accession>
<protein>
    <submittedName>
        <fullName evidence="2">Uncharacterized protein</fullName>
    </submittedName>
</protein>
<sequence>MLVEDGEGEHNKTSQSKALLRLLCLWESFEMDDNVNNTFKVVIVGLAKTRELTPSYIDKQFPTMTNIGF</sequence>
<name>A0A915IBV8_ROMCU</name>
<dbReference type="Proteomes" id="UP000887565">
    <property type="component" value="Unplaced"/>
</dbReference>
<keyword evidence="1" id="KW-1185">Reference proteome</keyword>
<dbReference type="AlphaFoldDB" id="A0A915IBV8"/>